<sequence length="264" mass="28218">MSSKQTTLPSRSQAIRKRAGRLPRLPWVVASILVAGLLGWLLHRTPGAPAPRTGPEATQAHPAGPPWRHGPADARFTLTLYADLECPFCKAYYPTLMAWIDAHPEASLRWHHLPLAMHDPEASQLARVAECAGEVQGHEAFFGAITWLYQNTRGDGQGLPTDQAWPGLTTAMRTCLDSDRPAAIVRAQADEALRSGINATPTVRLDDGLTGKTLLLHGPVEGDALLSALDLVASPDRPDARSVGAADAAGTAVHGRRHGLAEAQ</sequence>
<dbReference type="InterPro" id="IPR012336">
    <property type="entry name" value="Thioredoxin-like_fold"/>
</dbReference>
<dbReference type="EMBL" id="NJGC01000003">
    <property type="protein sequence ID" value="PAM73725.1"/>
    <property type="molecule type" value="Genomic_DNA"/>
</dbReference>
<dbReference type="Pfam" id="PF13462">
    <property type="entry name" value="Thioredoxin_4"/>
    <property type="match status" value="1"/>
</dbReference>
<keyword evidence="2" id="KW-0812">Transmembrane</keyword>
<dbReference type="Gene3D" id="3.40.30.10">
    <property type="entry name" value="Glutaredoxin"/>
    <property type="match status" value="1"/>
</dbReference>
<evidence type="ECO:0000256" key="2">
    <source>
        <dbReference type="SAM" id="Phobius"/>
    </source>
</evidence>
<evidence type="ECO:0000259" key="3">
    <source>
        <dbReference type="Pfam" id="PF13462"/>
    </source>
</evidence>
<accession>A0A270NQ91</accession>
<keyword evidence="2" id="KW-1133">Transmembrane helix</keyword>
<dbReference type="InterPro" id="IPR036249">
    <property type="entry name" value="Thioredoxin-like_sf"/>
</dbReference>
<evidence type="ECO:0000313" key="4">
    <source>
        <dbReference type="EMBL" id="PAM73725.1"/>
    </source>
</evidence>
<name>A0A270NQ91_STEMA</name>
<feature type="domain" description="Thioredoxin-like fold" evidence="3">
    <location>
        <begin position="69"/>
        <end position="208"/>
    </location>
</feature>
<comment type="caution">
    <text evidence="4">The sequence shown here is derived from an EMBL/GenBank/DDBJ whole genome shotgun (WGS) entry which is preliminary data.</text>
</comment>
<dbReference type="Proteomes" id="UP000216433">
    <property type="component" value="Unassembled WGS sequence"/>
</dbReference>
<evidence type="ECO:0000256" key="1">
    <source>
        <dbReference type="SAM" id="MobiDB-lite"/>
    </source>
</evidence>
<dbReference type="SUPFAM" id="SSF52833">
    <property type="entry name" value="Thioredoxin-like"/>
    <property type="match status" value="1"/>
</dbReference>
<feature type="region of interest" description="Disordered" evidence="1">
    <location>
        <begin position="49"/>
        <end position="69"/>
    </location>
</feature>
<dbReference type="AlphaFoldDB" id="A0A270NQ91"/>
<feature type="region of interest" description="Disordered" evidence="1">
    <location>
        <begin position="237"/>
        <end position="264"/>
    </location>
</feature>
<feature type="transmembrane region" description="Helical" evidence="2">
    <location>
        <begin position="21"/>
        <end position="42"/>
    </location>
</feature>
<protein>
    <submittedName>
        <fullName evidence="4">Disulfide bond formation protein DsbA</fullName>
    </submittedName>
</protein>
<reference evidence="4 5" key="1">
    <citation type="submission" date="2017-06" db="EMBL/GenBank/DDBJ databases">
        <title>Genome sequencing and assembly of Stenotrophomonas maltophilia DF07.</title>
        <authorList>
            <person name="Iyer R."/>
        </authorList>
    </citation>
    <scope>NUCLEOTIDE SEQUENCE [LARGE SCALE GENOMIC DNA]</scope>
    <source>
        <strain evidence="4 5">DF07</strain>
    </source>
</reference>
<gene>
    <name evidence="4" type="ORF">CEK00_04100</name>
</gene>
<keyword evidence="2" id="KW-0472">Membrane</keyword>
<evidence type="ECO:0000313" key="5">
    <source>
        <dbReference type="Proteomes" id="UP000216433"/>
    </source>
</evidence>
<dbReference type="RefSeq" id="WP_095377303.1">
    <property type="nucleotide sequence ID" value="NZ_NJGC01000003.1"/>
</dbReference>
<dbReference type="CDD" id="cd02972">
    <property type="entry name" value="DsbA_family"/>
    <property type="match status" value="1"/>
</dbReference>
<proteinExistence type="predicted"/>
<organism evidence="4 5">
    <name type="scientific">Stenotrophomonas maltophilia</name>
    <name type="common">Pseudomonas maltophilia</name>
    <name type="synonym">Xanthomonas maltophilia</name>
    <dbReference type="NCBI Taxonomy" id="40324"/>
    <lineage>
        <taxon>Bacteria</taxon>
        <taxon>Pseudomonadati</taxon>
        <taxon>Pseudomonadota</taxon>
        <taxon>Gammaproteobacteria</taxon>
        <taxon>Lysobacterales</taxon>
        <taxon>Lysobacteraceae</taxon>
        <taxon>Stenotrophomonas</taxon>
        <taxon>Stenotrophomonas maltophilia group</taxon>
    </lineage>
</organism>